<dbReference type="GO" id="GO:0000155">
    <property type="term" value="F:phosphorelay sensor kinase activity"/>
    <property type="evidence" value="ECO:0007669"/>
    <property type="project" value="InterPro"/>
</dbReference>
<proteinExistence type="predicted"/>
<dbReference type="Proteomes" id="UP000199031">
    <property type="component" value="Unassembled WGS sequence"/>
</dbReference>
<dbReference type="GO" id="GO:0016020">
    <property type="term" value="C:membrane"/>
    <property type="evidence" value="ECO:0007669"/>
    <property type="project" value="InterPro"/>
</dbReference>
<evidence type="ECO:0000313" key="6">
    <source>
        <dbReference type="Proteomes" id="UP000199031"/>
    </source>
</evidence>
<feature type="transmembrane region" description="Helical" evidence="2">
    <location>
        <begin position="50"/>
        <end position="71"/>
    </location>
</feature>
<feature type="coiled-coil region" evidence="1">
    <location>
        <begin position="138"/>
        <end position="165"/>
    </location>
</feature>
<keyword evidence="2" id="KW-1133">Transmembrane helix</keyword>
<protein>
    <submittedName>
        <fullName evidence="5">GHKL domain-containing protein</fullName>
    </submittedName>
</protein>
<dbReference type="EMBL" id="FOXQ01000001">
    <property type="protein sequence ID" value="SFP68463.1"/>
    <property type="molecule type" value="Genomic_DNA"/>
</dbReference>
<sequence length="346" mass="40640">MKYNFLRKKWVVAVLHVVCWVILFSFPFFLKATYKKDRRPPQPDDAALFYFYFLSSGIWAGLFYLNAYMFLPFLLRTKKVWQFISLHVLTLAAVYFLHSLYFSLFVHHVPFKAENFFIYNIFTYFFIIASSTAYFFLLERQQSIKRSQEKETENLKTELLFLRSQVSPHFMFNVLNNMVALARKKSDLLEDSLIKLSSLMRYMLYETDEQKVPLEKEVEYIQSYIDLQQQRFGKNVKVQSSFNEVGSGSEIEPMLLIPFVENAFKHGTGIIEDAVIKVELKVENGILQFIVSNKYNDALNAIKDKDSGIGLNNVQRRLNLLYGRNHALLINKKDGWFTVSLQINLH</sequence>
<evidence type="ECO:0000259" key="3">
    <source>
        <dbReference type="Pfam" id="PF06580"/>
    </source>
</evidence>
<keyword evidence="2" id="KW-0812">Transmembrane</keyword>
<dbReference type="InterPro" id="IPR036890">
    <property type="entry name" value="HATPase_C_sf"/>
</dbReference>
<gene>
    <name evidence="5" type="ORF">SAMN05444277_101701</name>
</gene>
<feature type="transmembrane region" description="Helical" evidence="2">
    <location>
        <begin position="116"/>
        <end position="137"/>
    </location>
</feature>
<dbReference type="PANTHER" id="PTHR34220">
    <property type="entry name" value="SENSOR HISTIDINE KINASE YPDA"/>
    <property type="match status" value="1"/>
</dbReference>
<evidence type="ECO:0000256" key="1">
    <source>
        <dbReference type="SAM" id="Coils"/>
    </source>
</evidence>
<feature type="domain" description="Sensor histidine kinase NatK-like C-terminal" evidence="4">
    <location>
        <begin position="259"/>
        <end position="343"/>
    </location>
</feature>
<name>A0A1I5SCP9_9BACT</name>
<evidence type="ECO:0000259" key="4">
    <source>
        <dbReference type="Pfam" id="PF14501"/>
    </source>
</evidence>
<dbReference type="STRING" id="1465490.SAMN05444277_101701"/>
<accession>A0A1I5SCP9</accession>
<organism evidence="5 6">
    <name type="scientific">Parafilimonas terrae</name>
    <dbReference type="NCBI Taxonomy" id="1465490"/>
    <lineage>
        <taxon>Bacteria</taxon>
        <taxon>Pseudomonadati</taxon>
        <taxon>Bacteroidota</taxon>
        <taxon>Chitinophagia</taxon>
        <taxon>Chitinophagales</taxon>
        <taxon>Chitinophagaceae</taxon>
        <taxon>Parafilimonas</taxon>
    </lineage>
</organism>
<dbReference type="OrthoDB" id="9792992at2"/>
<reference evidence="5 6" key="1">
    <citation type="submission" date="2016-10" db="EMBL/GenBank/DDBJ databases">
        <authorList>
            <person name="de Groot N.N."/>
        </authorList>
    </citation>
    <scope>NUCLEOTIDE SEQUENCE [LARGE SCALE GENOMIC DNA]</scope>
    <source>
        <strain evidence="5 6">DSM 28286</strain>
    </source>
</reference>
<keyword evidence="6" id="KW-1185">Reference proteome</keyword>
<feature type="transmembrane region" description="Helical" evidence="2">
    <location>
        <begin position="83"/>
        <end position="104"/>
    </location>
</feature>
<dbReference type="RefSeq" id="WP_090654503.1">
    <property type="nucleotide sequence ID" value="NZ_FOXQ01000001.1"/>
</dbReference>
<dbReference type="Gene3D" id="3.30.565.10">
    <property type="entry name" value="Histidine kinase-like ATPase, C-terminal domain"/>
    <property type="match status" value="1"/>
</dbReference>
<feature type="domain" description="Signal transduction histidine kinase internal region" evidence="3">
    <location>
        <begin position="158"/>
        <end position="235"/>
    </location>
</feature>
<dbReference type="SUPFAM" id="SSF55874">
    <property type="entry name" value="ATPase domain of HSP90 chaperone/DNA topoisomerase II/histidine kinase"/>
    <property type="match status" value="1"/>
</dbReference>
<feature type="transmembrane region" description="Helical" evidence="2">
    <location>
        <begin position="12"/>
        <end position="30"/>
    </location>
</feature>
<dbReference type="Pfam" id="PF06580">
    <property type="entry name" value="His_kinase"/>
    <property type="match status" value="1"/>
</dbReference>
<dbReference type="InterPro" id="IPR050640">
    <property type="entry name" value="Bact_2-comp_sensor_kinase"/>
</dbReference>
<dbReference type="PANTHER" id="PTHR34220:SF7">
    <property type="entry name" value="SENSOR HISTIDINE KINASE YPDA"/>
    <property type="match status" value="1"/>
</dbReference>
<evidence type="ECO:0000313" key="5">
    <source>
        <dbReference type="EMBL" id="SFP68463.1"/>
    </source>
</evidence>
<dbReference type="InterPro" id="IPR032834">
    <property type="entry name" value="NatK-like_C"/>
</dbReference>
<dbReference type="Pfam" id="PF14501">
    <property type="entry name" value="HATPase_c_5"/>
    <property type="match status" value="1"/>
</dbReference>
<dbReference type="InterPro" id="IPR010559">
    <property type="entry name" value="Sig_transdc_His_kin_internal"/>
</dbReference>
<keyword evidence="2" id="KW-0472">Membrane</keyword>
<keyword evidence="1" id="KW-0175">Coiled coil</keyword>
<dbReference type="AlphaFoldDB" id="A0A1I5SCP9"/>
<evidence type="ECO:0000256" key="2">
    <source>
        <dbReference type="SAM" id="Phobius"/>
    </source>
</evidence>